<dbReference type="InterPro" id="IPR022496">
    <property type="entry name" value="T6A_TsaB"/>
</dbReference>
<evidence type="ECO:0000313" key="2">
    <source>
        <dbReference type="EMBL" id="MBK1883164.1"/>
    </source>
</evidence>
<evidence type="ECO:0000313" key="3">
    <source>
        <dbReference type="Proteomes" id="UP000603141"/>
    </source>
</evidence>
<organism evidence="2 3">
    <name type="scientific">Luteolibacter pohnpeiensis</name>
    <dbReference type="NCBI Taxonomy" id="454153"/>
    <lineage>
        <taxon>Bacteria</taxon>
        <taxon>Pseudomonadati</taxon>
        <taxon>Verrucomicrobiota</taxon>
        <taxon>Verrucomicrobiia</taxon>
        <taxon>Verrucomicrobiales</taxon>
        <taxon>Verrucomicrobiaceae</taxon>
        <taxon>Luteolibacter</taxon>
    </lineage>
</organism>
<dbReference type="SUPFAM" id="SSF53067">
    <property type="entry name" value="Actin-like ATPase domain"/>
    <property type="match status" value="1"/>
</dbReference>
<dbReference type="Proteomes" id="UP000603141">
    <property type="component" value="Unassembled WGS sequence"/>
</dbReference>
<dbReference type="NCBIfam" id="TIGR03725">
    <property type="entry name" value="T6A_YeaZ"/>
    <property type="match status" value="1"/>
</dbReference>
<dbReference type="Pfam" id="PF00814">
    <property type="entry name" value="TsaD"/>
    <property type="match status" value="1"/>
</dbReference>
<dbReference type="InterPro" id="IPR000905">
    <property type="entry name" value="Gcp-like_dom"/>
</dbReference>
<evidence type="ECO:0000259" key="1">
    <source>
        <dbReference type="Pfam" id="PF00814"/>
    </source>
</evidence>
<dbReference type="RefSeq" id="WP_200271013.1">
    <property type="nucleotide sequence ID" value="NZ_JAENIJ010000018.1"/>
</dbReference>
<proteinExistence type="predicted"/>
<comment type="caution">
    <text evidence="2">The sequence shown here is derived from an EMBL/GenBank/DDBJ whole genome shotgun (WGS) entry which is preliminary data.</text>
</comment>
<protein>
    <submittedName>
        <fullName evidence="2">tRNA (Adenosine(37)-N6)-threonylcarbamoyltransferase complex dimerization subunit type 1 TsaB</fullName>
    </submittedName>
</protein>
<sequence length="233" mass="24406">MEDTTALILETSTPAASLALVQSGKVTRELSFTSDRNHNAQLFAPLAELLGEIPISAVNLVLVGSGPGSYSGTRVGIAAAQGTAIAASCPAIAVPSILAIPSAEQGNACLMVGDARRGAFWTARVDELELISPPQITDAEDFFKQVEAAIAAGESVISFEKPDRFPLPEAMVAQVKLEFPTAGRLWQAWLATPAATRSLWAAASPQPIYLKPPHITAAKRSWLIPPGASAARP</sequence>
<name>A0A934SC31_9BACT</name>
<accession>A0A934SC31</accession>
<dbReference type="GO" id="GO:0002949">
    <property type="term" value="P:tRNA threonylcarbamoyladenosine modification"/>
    <property type="evidence" value="ECO:0007669"/>
    <property type="project" value="InterPro"/>
</dbReference>
<dbReference type="Gene3D" id="3.30.420.40">
    <property type="match status" value="2"/>
</dbReference>
<dbReference type="EMBL" id="JAENIJ010000018">
    <property type="protein sequence ID" value="MBK1883164.1"/>
    <property type="molecule type" value="Genomic_DNA"/>
</dbReference>
<gene>
    <name evidence="2" type="primary">tsaB</name>
    <name evidence="2" type="ORF">JIN85_12100</name>
</gene>
<reference evidence="2" key="1">
    <citation type="submission" date="2021-01" db="EMBL/GenBank/DDBJ databases">
        <title>Modified the classification status of verrucomicrobia.</title>
        <authorList>
            <person name="Feng X."/>
        </authorList>
    </citation>
    <scope>NUCLEOTIDE SEQUENCE</scope>
    <source>
        <strain evidence="2">KCTC 22041</strain>
    </source>
</reference>
<dbReference type="AlphaFoldDB" id="A0A934SC31"/>
<keyword evidence="3" id="KW-1185">Reference proteome</keyword>
<feature type="domain" description="Gcp-like" evidence="1">
    <location>
        <begin position="35"/>
        <end position="182"/>
    </location>
</feature>
<dbReference type="InterPro" id="IPR043129">
    <property type="entry name" value="ATPase_NBD"/>
</dbReference>